<feature type="region of interest" description="Disordered" evidence="1">
    <location>
        <begin position="64"/>
        <end position="106"/>
    </location>
</feature>
<organism evidence="2 3">
    <name type="scientific">Streptomyces avermitilis</name>
    <dbReference type="NCBI Taxonomy" id="33903"/>
    <lineage>
        <taxon>Bacteria</taxon>
        <taxon>Bacillati</taxon>
        <taxon>Actinomycetota</taxon>
        <taxon>Actinomycetes</taxon>
        <taxon>Kitasatosporales</taxon>
        <taxon>Streptomycetaceae</taxon>
        <taxon>Streptomyces</taxon>
    </lineage>
</organism>
<accession>A0A4D4MU06</accession>
<reference evidence="2 3" key="1">
    <citation type="submission" date="2019-04" db="EMBL/GenBank/DDBJ databases">
        <title>Draft genome sequences of Streptomyces avermitilis ATCC 31267.</title>
        <authorList>
            <person name="Komaki H."/>
            <person name="Tamura T."/>
            <person name="Hosoyama A."/>
        </authorList>
    </citation>
    <scope>NUCLEOTIDE SEQUENCE [LARGE SCALE GENOMIC DNA]</scope>
    <source>
        <strain evidence="2 3">ATCC 31267</strain>
    </source>
</reference>
<evidence type="ECO:0000256" key="1">
    <source>
        <dbReference type="SAM" id="MobiDB-lite"/>
    </source>
</evidence>
<dbReference type="EMBL" id="BJHY01000001">
    <property type="protein sequence ID" value="GDY75224.1"/>
    <property type="molecule type" value="Genomic_DNA"/>
</dbReference>
<dbReference type="AlphaFoldDB" id="A0A4D4MU06"/>
<protein>
    <submittedName>
        <fullName evidence="2">Uncharacterized protein</fullName>
    </submittedName>
</protein>
<comment type="caution">
    <text evidence="2">The sequence shown here is derived from an EMBL/GenBank/DDBJ whole genome shotgun (WGS) entry which is preliminary data.</text>
</comment>
<evidence type="ECO:0000313" key="2">
    <source>
        <dbReference type="EMBL" id="GDY75224.1"/>
    </source>
</evidence>
<evidence type="ECO:0000313" key="3">
    <source>
        <dbReference type="Proteomes" id="UP000299211"/>
    </source>
</evidence>
<dbReference type="Proteomes" id="UP000299211">
    <property type="component" value="Unassembled WGS sequence"/>
</dbReference>
<gene>
    <name evidence="2" type="ORF">SAV31267_047090</name>
</gene>
<feature type="region of interest" description="Disordered" evidence="1">
    <location>
        <begin position="28"/>
        <end position="50"/>
    </location>
</feature>
<name>A0A4D4MU06_STRAX</name>
<proteinExistence type="predicted"/>
<sequence>MRVGPQILPYGPGLRAGQRLFGHVVQQVGDQARHRPPPPVHRGLADLRPPGHVRQIEMREPLLGQHVSGRPQHGGPHARGPASGAYGAGFGGHEASCGESDGVGTA</sequence>